<evidence type="ECO:0000256" key="7">
    <source>
        <dbReference type="PROSITE-ProRule" id="PRU00283"/>
    </source>
</evidence>
<dbReference type="InterPro" id="IPR027640">
    <property type="entry name" value="Kinesin-like_fam"/>
</dbReference>
<dbReference type="GO" id="GO:0042327">
    <property type="term" value="P:positive regulation of phosphorylation"/>
    <property type="evidence" value="ECO:0007669"/>
    <property type="project" value="UniProtKB-ARBA"/>
</dbReference>
<evidence type="ECO:0000256" key="9">
    <source>
        <dbReference type="SAM" id="Coils"/>
    </source>
</evidence>
<comment type="similarity">
    <text evidence="1">Belongs to the TRAFAC class myosin-kinesin ATPase superfamily. Kinesin family. KIN-7 subfamily.</text>
</comment>
<evidence type="ECO:0000256" key="6">
    <source>
        <dbReference type="ARBA" id="ARBA00023175"/>
    </source>
</evidence>
<dbReference type="InterPro" id="IPR036961">
    <property type="entry name" value="Kinesin_motor_dom_sf"/>
</dbReference>
<dbReference type="GO" id="GO:0008608">
    <property type="term" value="P:attachment of spindle microtubules to kinetochore"/>
    <property type="evidence" value="ECO:0007669"/>
    <property type="project" value="UniProtKB-ARBA"/>
</dbReference>
<dbReference type="GO" id="GO:0005874">
    <property type="term" value="C:microtubule"/>
    <property type="evidence" value="ECO:0007669"/>
    <property type="project" value="UniProtKB-KW"/>
</dbReference>
<keyword evidence="5 9" id="KW-0175">Coiled coil</keyword>
<accession>A0AAD6LQM9</accession>
<dbReference type="PROSITE" id="PS00411">
    <property type="entry name" value="KINESIN_MOTOR_1"/>
    <property type="match status" value="1"/>
</dbReference>
<dbReference type="GO" id="GO:0140694">
    <property type="term" value="P:membraneless organelle assembly"/>
    <property type="evidence" value="ECO:0007669"/>
    <property type="project" value="UniProtKB-ARBA"/>
</dbReference>
<dbReference type="GO" id="GO:0000278">
    <property type="term" value="P:mitotic cell cycle"/>
    <property type="evidence" value="ECO:0007669"/>
    <property type="project" value="UniProtKB-ARBA"/>
</dbReference>
<dbReference type="Proteomes" id="UP001164929">
    <property type="component" value="Chromosome 14"/>
</dbReference>
<dbReference type="InterPro" id="IPR001752">
    <property type="entry name" value="Kinesin_motor_dom"/>
</dbReference>
<dbReference type="GO" id="GO:0000226">
    <property type="term" value="P:microtubule cytoskeleton organization"/>
    <property type="evidence" value="ECO:0007669"/>
    <property type="project" value="UniProtKB-ARBA"/>
</dbReference>
<dbReference type="FunFam" id="3.40.850.10:FF:000026">
    <property type="entry name" value="Centromere-associated protein E"/>
    <property type="match status" value="1"/>
</dbReference>
<dbReference type="GO" id="GO:0008017">
    <property type="term" value="F:microtubule binding"/>
    <property type="evidence" value="ECO:0007669"/>
    <property type="project" value="InterPro"/>
</dbReference>
<dbReference type="CDD" id="cd01374">
    <property type="entry name" value="KISc_CENP_E"/>
    <property type="match status" value="1"/>
</dbReference>
<name>A0AAD6LQM9_9ROSI</name>
<dbReference type="Gene3D" id="3.40.850.10">
    <property type="entry name" value="Kinesin motor domain"/>
    <property type="match status" value="1"/>
</dbReference>
<comment type="caution">
    <text evidence="12">The sequence shown here is derived from an EMBL/GenBank/DDBJ whole genome shotgun (WGS) entry which is preliminary data.</text>
</comment>
<feature type="coiled-coil region" evidence="9">
    <location>
        <begin position="540"/>
        <end position="567"/>
    </location>
</feature>
<dbReference type="GO" id="GO:1901987">
    <property type="term" value="P:regulation of cell cycle phase transition"/>
    <property type="evidence" value="ECO:0007669"/>
    <property type="project" value="UniProtKB-ARBA"/>
</dbReference>
<proteinExistence type="inferred from homology"/>
<dbReference type="InterPro" id="IPR019821">
    <property type="entry name" value="Kinesin_motor_CS"/>
</dbReference>
<dbReference type="GO" id="GO:0005524">
    <property type="term" value="F:ATP binding"/>
    <property type="evidence" value="ECO:0007669"/>
    <property type="project" value="UniProtKB-UniRule"/>
</dbReference>
<dbReference type="GO" id="GO:0033044">
    <property type="term" value="P:regulation of chromosome organization"/>
    <property type="evidence" value="ECO:0007669"/>
    <property type="project" value="UniProtKB-ARBA"/>
</dbReference>
<feature type="domain" description="Kinesin motor" evidence="11">
    <location>
        <begin position="3"/>
        <end position="336"/>
    </location>
</feature>
<reference evidence="12" key="1">
    <citation type="journal article" date="2023" name="Mol. Ecol. Resour.">
        <title>Chromosome-level genome assembly of a triploid poplar Populus alba 'Berolinensis'.</title>
        <authorList>
            <person name="Chen S."/>
            <person name="Yu Y."/>
            <person name="Wang X."/>
            <person name="Wang S."/>
            <person name="Zhang T."/>
            <person name="Zhou Y."/>
            <person name="He R."/>
            <person name="Meng N."/>
            <person name="Wang Y."/>
            <person name="Liu W."/>
            <person name="Liu Z."/>
            <person name="Liu J."/>
            <person name="Guo Q."/>
            <person name="Huang H."/>
            <person name="Sederoff R.R."/>
            <person name="Wang G."/>
            <person name="Qu G."/>
            <person name="Chen S."/>
        </authorList>
    </citation>
    <scope>NUCLEOTIDE SEQUENCE</scope>
    <source>
        <strain evidence="12">SC-2020</strain>
    </source>
</reference>
<evidence type="ECO:0000313" key="12">
    <source>
        <dbReference type="EMBL" id="KAJ6971505.1"/>
    </source>
</evidence>
<evidence type="ECO:0000259" key="11">
    <source>
        <dbReference type="PROSITE" id="PS50067"/>
    </source>
</evidence>
<sequence length="942" mass="107255">MEKICVAIRVRPPVTVSEDTTINGTYWKVEENRISLHKSHGSPISGVSYAFDHVFDESCTNSRVYELLTKDLILAAVDGFNGTVFAYGQTSSGKTFTMNGSQNDGGIIHRAVKDIFEKIHMISEREFLIRVSYMEIYNEEINDLFAVENQKLSIHESLERGVFVAGLKEEIVSDGEQVLKLIEGGEVNRHFGETNMNARSSRSHTIFRMVIESKRKDANSSGDYSSSDAVRVSVLNLVDLAGSERIAKTGAGGVRLKEGKYINKSLMILGNVINKLSEGAKQRGHIPYRDSKLTRILQPALGGNAKTSIICTVAPEELHIEETKGTLQFASRAKRITNCAQVNEILSDAALLKRQKLEIEELRKKLQGSRAEVLEQEILKLRNDMLKYELEREKLEMELKEERKSHKERDQSIKEQQMKIDNLSTGASFSDSDRNSIQEKDAGRQILKEEFSGSNSVFKNDVFGTPTFKADSNAFVGKRSNYSRLPDFSPLPDNYSNVADEDTWLKMNKGFIADLDSIQMTPARKVQSFPFGDVAPGYSTEDYKVEVQNLKRQLELVLEEKNELEKKHLEQLQLNDHLMGEISELKHEAVVIREIPQRLCESMASCRDTYKDVLLTLQSFVPDGDSSIGKFLSTTSEIGLTLFSNLEKRFFMAMDDHKSFNENDSLVQENCEVLSERLKNTITSLAFAEKLAVQNKEEKNPICGSTYKECTLGEEPASWKEKLGNELGAIKEKLQALEKELEHNNQLLKDSRERHDTMERDYWLLKEERDSLLEKVSESSQNLATVALQKENILKDLNIEAERRKYLEKEIKQFSVAFASRQRSFMSFQAHAQMSRWFQSGERILDPNMHLNCFYSVRTLFIHTKEVGIRYIAKCLFTTCMMRQEQLNSKSLYVGTENECIAWPFSLSAFWSPSVSFNEVALIAHVHPEALLYLFSWKKIEG</sequence>
<dbReference type="EMBL" id="JAQIZT010000014">
    <property type="protein sequence ID" value="KAJ6971505.1"/>
    <property type="molecule type" value="Genomic_DNA"/>
</dbReference>
<evidence type="ECO:0000256" key="4">
    <source>
        <dbReference type="ARBA" id="ARBA00022840"/>
    </source>
</evidence>
<evidence type="ECO:0000256" key="3">
    <source>
        <dbReference type="ARBA" id="ARBA00022741"/>
    </source>
</evidence>
<evidence type="ECO:0000256" key="2">
    <source>
        <dbReference type="ARBA" id="ARBA00022701"/>
    </source>
</evidence>
<dbReference type="InterPro" id="IPR027417">
    <property type="entry name" value="P-loop_NTPase"/>
</dbReference>
<dbReference type="GO" id="GO:0007018">
    <property type="term" value="P:microtubule-based movement"/>
    <property type="evidence" value="ECO:0007669"/>
    <property type="project" value="InterPro"/>
</dbReference>
<keyword evidence="13" id="KW-1185">Reference proteome</keyword>
<evidence type="ECO:0000313" key="13">
    <source>
        <dbReference type="Proteomes" id="UP001164929"/>
    </source>
</evidence>
<dbReference type="GO" id="GO:0003777">
    <property type="term" value="F:microtubule motor activity"/>
    <property type="evidence" value="ECO:0007669"/>
    <property type="project" value="InterPro"/>
</dbReference>
<dbReference type="PANTHER" id="PTHR47968:SF36">
    <property type="entry name" value="KINESIN HEAVY CHAIN ISOFORM X1"/>
    <property type="match status" value="1"/>
</dbReference>
<feature type="coiled-coil region" evidence="9">
    <location>
        <begin position="720"/>
        <end position="754"/>
    </location>
</feature>
<dbReference type="PANTHER" id="PTHR47968">
    <property type="entry name" value="CENTROMERE PROTEIN E"/>
    <property type="match status" value="1"/>
</dbReference>
<feature type="region of interest" description="Disordered" evidence="10">
    <location>
        <begin position="400"/>
        <end position="436"/>
    </location>
</feature>
<evidence type="ECO:0000256" key="1">
    <source>
        <dbReference type="ARBA" id="ARBA00007310"/>
    </source>
</evidence>
<feature type="compositionally biased region" description="Basic and acidic residues" evidence="10">
    <location>
        <begin position="400"/>
        <end position="418"/>
    </location>
</feature>
<feature type="binding site" evidence="7">
    <location>
        <begin position="88"/>
        <end position="95"/>
    </location>
    <ligand>
        <name>ATP</name>
        <dbReference type="ChEBI" id="CHEBI:30616"/>
    </ligand>
</feature>
<keyword evidence="3 7" id="KW-0547">Nucleotide-binding</keyword>
<dbReference type="GO" id="GO:0000779">
    <property type="term" value="C:condensed chromosome, centromeric region"/>
    <property type="evidence" value="ECO:0007669"/>
    <property type="project" value="UniProtKB-ARBA"/>
</dbReference>
<gene>
    <name evidence="12" type="ORF">NC653_032115</name>
</gene>
<evidence type="ECO:0000256" key="8">
    <source>
        <dbReference type="RuleBase" id="RU000394"/>
    </source>
</evidence>
<dbReference type="PRINTS" id="PR00380">
    <property type="entry name" value="KINESINHEAVY"/>
</dbReference>
<dbReference type="AlphaFoldDB" id="A0AAD6LQM9"/>
<keyword evidence="2 8" id="KW-0493">Microtubule</keyword>
<evidence type="ECO:0000256" key="5">
    <source>
        <dbReference type="ARBA" id="ARBA00023054"/>
    </source>
</evidence>
<dbReference type="PROSITE" id="PS50067">
    <property type="entry name" value="KINESIN_MOTOR_2"/>
    <property type="match status" value="1"/>
</dbReference>
<protein>
    <recommendedName>
        <fullName evidence="8">Kinesin-like protein</fullName>
    </recommendedName>
</protein>
<keyword evidence="6 7" id="KW-0505">Motor protein</keyword>
<organism evidence="12 13">
    <name type="scientific">Populus alba x Populus x berolinensis</name>
    <dbReference type="NCBI Taxonomy" id="444605"/>
    <lineage>
        <taxon>Eukaryota</taxon>
        <taxon>Viridiplantae</taxon>
        <taxon>Streptophyta</taxon>
        <taxon>Embryophyta</taxon>
        <taxon>Tracheophyta</taxon>
        <taxon>Spermatophyta</taxon>
        <taxon>Magnoliopsida</taxon>
        <taxon>eudicotyledons</taxon>
        <taxon>Gunneridae</taxon>
        <taxon>Pentapetalae</taxon>
        <taxon>rosids</taxon>
        <taxon>fabids</taxon>
        <taxon>Malpighiales</taxon>
        <taxon>Salicaceae</taxon>
        <taxon>Saliceae</taxon>
        <taxon>Populus</taxon>
    </lineage>
</organism>
<keyword evidence="4 7" id="KW-0067">ATP-binding</keyword>
<dbReference type="SUPFAM" id="SSF52540">
    <property type="entry name" value="P-loop containing nucleoside triphosphate hydrolases"/>
    <property type="match status" value="1"/>
</dbReference>
<dbReference type="GO" id="GO:0043515">
    <property type="term" value="F:kinetochore binding"/>
    <property type="evidence" value="ECO:0007669"/>
    <property type="project" value="UniProtKB-ARBA"/>
</dbReference>
<dbReference type="Pfam" id="PF00225">
    <property type="entry name" value="Kinesin"/>
    <property type="match status" value="1"/>
</dbReference>
<dbReference type="SMART" id="SM00129">
    <property type="entry name" value="KISc"/>
    <property type="match status" value="1"/>
</dbReference>
<evidence type="ECO:0000256" key="10">
    <source>
        <dbReference type="SAM" id="MobiDB-lite"/>
    </source>
</evidence>